<feature type="region of interest" description="Disordered" evidence="1">
    <location>
        <begin position="1"/>
        <end position="21"/>
    </location>
</feature>
<dbReference type="AlphaFoldDB" id="A0AAD6TQK3"/>
<reference evidence="2" key="1">
    <citation type="submission" date="2023-03" db="EMBL/GenBank/DDBJ databases">
        <title>Massive genome expansion in bonnet fungi (Mycena s.s.) driven by repeated elements and novel gene families across ecological guilds.</title>
        <authorList>
            <consortium name="Lawrence Berkeley National Laboratory"/>
            <person name="Harder C.B."/>
            <person name="Miyauchi S."/>
            <person name="Viragh M."/>
            <person name="Kuo A."/>
            <person name="Thoen E."/>
            <person name="Andreopoulos B."/>
            <person name="Lu D."/>
            <person name="Skrede I."/>
            <person name="Drula E."/>
            <person name="Henrissat B."/>
            <person name="Morin E."/>
            <person name="Kohler A."/>
            <person name="Barry K."/>
            <person name="LaButti K."/>
            <person name="Morin E."/>
            <person name="Salamov A."/>
            <person name="Lipzen A."/>
            <person name="Mereny Z."/>
            <person name="Hegedus B."/>
            <person name="Baldrian P."/>
            <person name="Stursova M."/>
            <person name="Weitz H."/>
            <person name="Taylor A."/>
            <person name="Grigoriev I.V."/>
            <person name="Nagy L.G."/>
            <person name="Martin F."/>
            <person name="Kauserud H."/>
        </authorList>
    </citation>
    <scope>NUCLEOTIDE SEQUENCE</scope>
    <source>
        <strain evidence="2">CBHHK173m</strain>
    </source>
</reference>
<evidence type="ECO:0000313" key="2">
    <source>
        <dbReference type="EMBL" id="KAJ7073515.1"/>
    </source>
</evidence>
<dbReference type="EMBL" id="JARJCN010000112">
    <property type="protein sequence ID" value="KAJ7073515.1"/>
    <property type="molecule type" value="Genomic_DNA"/>
</dbReference>
<feature type="region of interest" description="Disordered" evidence="1">
    <location>
        <begin position="37"/>
        <end position="62"/>
    </location>
</feature>
<name>A0AAD6TQK3_9AGAR</name>
<accession>A0AAD6TQK3</accession>
<evidence type="ECO:0000256" key="1">
    <source>
        <dbReference type="SAM" id="MobiDB-lite"/>
    </source>
</evidence>
<gene>
    <name evidence="2" type="ORF">B0H15DRAFT_792752</name>
</gene>
<dbReference type="Proteomes" id="UP001222325">
    <property type="component" value="Unassembled WGS sequence"/>
</dbReference>
<evidence type="ECO:0000313" key="3">
    <source>
        <dbReference type="Proteomes" id="UP001222325"/>
    </source>
</evidence>
<sequence length="118" mass="12236">MATPNLVPAIPSGALPQTPAGEWAESTHGVLDSHVTRTPLGTPGPDIPGAFPGALAEETPPREAGDKTLLDTAKGYLPAQADVARALSGAKAYLPQGVAAYFRAWPVVLFCSRSDIFL</sequence>
<proteinExistence type="predicted"/>
<keyword evidence="3" id="KW-1185">Reference proteome</keyword>
<protein>
    <submittedName>
        <fullName evidence="2">Uncharacterized protein</fullName>
    </submittedName>
</protein>
<organism evidence="2 3">
    <name type="scientific">Mycena belliarum</name>
    <dbReference type="NCBI Taxonomy" id="1033014"/>
    <lineage>
        <taxon>Eukaryota</taxon>
        <taxon>Fungi</taxon>
        <taxon>Dikarya</taxon>
        <taxon>Basidiomycota</taxon>
        <taxon>Agaricomycotina</taxon>
        <taxon>Agaricomycetes</taxon>
        <taxon>Agaricomycetidae</taxon>
        <taxon>Agaricales</taxon>
        <taxon>Marasmiineae</taxon>
        <taxon>Mycenaceae</taxon>
        <taxon>Mycena</taxon>
    </lineage>
</organism>
<comment type="caution">
    <text evidence="2">The sequence shown here is derived from an EMBL/GenBank/DDBJ whole genome shotgun (WGS) entry which is preliminary data.</text>
</comment>